<name>A0A5M5E8J7_BACOV</name>
<dbReference type="InterPro" id="IPR008969">
    <property type="entry name" value="CarboxyPept-like_regulatory"/>
</dbReference>
<keyword evidence="2" id="KW-0732">Signal</keyword>
<dbReference type="SMART" id="SM01360">
    <property type="entry name" value="A2M"/>
    <property type="match status" value="1"/>
</dbReference>
<dbReference type="SUPFAM" id="SSF49464">
    <property type="entry name" value="Carboxypeptidase regulatory domain-like"/>
    <property type="match status" value="1"/>
</dbReference>
<dbReference type="Pfam" id="PF00207">
    <property type="entry name" value="A2M"/>
    <property type="match status" value="1"/>
</dbReference>
<dbReference type="InterPro" id="IPR008930">
    <property type="entry name" value="Terpenoid_cyclase/PrenylTrfase"/>
</dbReference>
<dbReference type="EMBL" id="VWKB01000001">
    <property type="protein sequence ID" value="KAA4104929.1"/>
    <property type="molecule type" value="Genomic_DNA"/>
</dbReference>
<dbReference type="Gene3D" id="2.60.40.1120">
    <property type="entry name" value="Carboxypeptidase-like, regulatory domain"/>
    <property type="match status" value="1"/>
</dbReference>
<evidence type="ECO:0000259" key="3">
    <source>
        <dbReference type="SMART" id="SM01360"/>
    </source>
</evidence>
<accession>A0A5M5E8J7</accession>
<dbReference type="Pfam" id="PF17973">
    <property type="entry name" value="bMG10"/>
    <property type="match status" value="1"/>
</dbReference>
<dbReference type="GO" id="GO:0004866">
    <property type="term" value="F:endopeptidase inhibitor activity"/>
    <property type="evidence" value="ECO:0007669"/>
    <property type="project" value="InterPro"/>
</dbReference>
<keyword evidence="5" id="KW-1185">Reference proteome</keyword>
<dbReference type="CDD" id="cd00688">
    <property type="entry name" value="ISOPREN_C2_like"/>
    <property type="match status" value="1"/>
</dbReference>
<feature type="domain" description="Alpha-2-macroglobulin" evidence="3">
    <location>
        <begin position="1208"/>
        <end position="1299"/>
    </location>
</feature>
<dbReference type="Pfam" id="PF13715">
    <property type="entry name" value="CarbopepD_reg_2"/>
    <property type="match status" value="1"/>
</dbReference>
<dbReference type="Proteomes" id="UP000473905">
    <property type="component" value="Unassembled WGS sequence"/>
</dbReference>
<protein>
    <recommendedName>
        <fullName evidence="3">Alpha-2-macroglobulin domain-containing protein</fullName>
    </recommendedName>
</protein>
<keyword evidence="1" id="KW-0175">Coiled coil</keyword>
<feature type="chain" id="PRO_5030133002" description="Alpha-2-macroglobulin domain-containing protein" evidence="2">
    <location>
        <begin position="26"/>
        <end position="1862"/>
    </location>
</feature>
<gene>
    <name evidence="4" type="ORF">F3D66_01550</name>
</gene>
<sequence>MNTMLCQLKSLLLLGVLLFANGAFGQPMIWDDTSPETIVFELTNKEALKLLKGKLRQKQWDKIQQTPFARFTDTWSNPPVKGHFLLADVERNEVHYRYAPVIPFHVFLFKEYGVLTLQVVDAGETIRKDAKVRVGSKAVYYDEDSQTYTDDNWSQKEQHILTVEVDKFRAVFDLRKHLVPPWYKNDYGRQDAPEFYSYLITDKNKYRPGETVRFKSYALSEHKRPLKQELSLWMRVGSSWRDYKKIMSVVPYHPGGFAGEFLLADSLNLKLDQRYTVQLRDKRGRIVASTNFKYEDYELNGNKLLVKLASNVQYASQSNRMDISATDANGLPLREVNVEVTVGRQQVLKSYAQILSLPDTLMSVQAELDASGKASVDIPARIFGASDCFYTVNVVLLTADNNRLEQQSKATFYYSCYDMQCTTQADTICFSFFDLGVERPVAAELTYGEKKEVKKVRLPYREPFNQAVTDYRFKIPETGYETTIASAALDSKLELNGGIEKDSFCVSLSNPLQLELSWYVYQGNRLLQKGSGKEMEHKSGEIDPSSVYYVEVFYFMGDKECMLKRSYTSPSERLVIESDLPERVYPGQKVKTKLNVTNIQGRPVSNVDLTAFAVNTQLDYHVPDLPYYGSAPRPREQRASYSMKQKEYLHTGTLDYQHWNQLLHLDKLPYYQFAYPSGNLFRQTVDTPDGTTQFAPYVMLNGRAVNIYVIEQNDVPCYFSWTEQPKQYSFPVLHPSGKQKIMLRMHDRAFIIDSLAFDRGKKTILSFDMNQLPQGVEVVWLRQRKGKYDEYKFTSEEKKRYERYLCRLPVMDGAVYTSLEHNGKLFPVSLMELSRYKKKILAGPVEPGPWKYMNGVLYRHEGGFSYEFEGNVVYKYKDEELCPAYLNFSSVAKIPTLNDYHLSPERFRSLVAELRKGKSWHPTRIYFSLPDKTLNFRLPEEKDSTGVANLLFKDCTTGELVYPDTLVQMNRIYSKFPAGTYDAILLYNNGKYLKHDALTIQSYTYLDVDMESLPLHERDSLSAGWLLLGRGIGRIGTNFPGHREMRIRQYVRNYGGKVSGYVTDATGEPLIGCSVVVKGTTEGTITDMDGYFEMDCDRGGDQLLFSYVGFKQQEMRATPGANLLVTLEEDSQALEEVVVVGYGMRSRTSLTGSVAGLMVGSSSSSAAATAPLEKLEEQDQKAKEEADNEQLYNELMQLNGLRRNFSDVAFWQPRLFTDKTGTVQFETTFPDNVTKWETVVYGMNRRLQTGTFRRSIRSYKPLMAELKTPRFLVEGDQSTVVGTIRNYLDGQHIAGKTQFCVGTDTLKRQEVSFMEGFHETVPMQAVHADSVTISYLFTRDDGYQDEEEYTIPILPQGTELAEGTLGILSDAKTVKVQSGEDEEVMVSITDNQLDIYKESVNYLTGYKYLCNEQLASKLIGLLAYQQYMQSKGEKVKVDKAIRPIIHRLTNHQNKHQLWSWWGNSENTSFWMSAHILRALKMAQDAGYPVELNLNGLKVEYAHTRPYRGMKLEDIEILHALHEWKVEADYSSAIRLLEPFVRQLEQKEDSLANRNKYYRPLSYLKEKLLLWEIKQQVDSVNVGDSVRPYLKKDMLEGVYCDDGRRTYYWEGNQMINTLIAYRIIKNDPSLCKLKENMQLYILRTKERGWNTYQASSAVATVLTDLLAGSGGMSGTSVSVSGKDHQRIMEFPYHARLTAGDSLLISKTGKEPLLYSVYSMKRVMNARQSDAFKVEVTLEKDSLVAGVPVTLTVTLQVKQEGAQYVMLEVPVPAGCSYASKPVNFSRSEVYREYFKEKTVIFSEKLPVGTYQFTVPLLPRFTGKYTLNPVKVELMYFPVVNANNAGREIWITERNTKDIRKKGND</sequence>
<dbReference type="SUPFAM" id="SSF48239">
    <property type="entry name" value="Terpenoid cyclases/Protein prenyltransferases"/>
    <property type="match status" value="1"/>
</dbReference>
<dbReference type="Gene3D" id="1.50.10.20">
    <property type="match status" value="1"/>
</dbReference>
<dbReference type="Gene3D" id="2.20.130.20">
    <property type="match status" value="1"/>
</dbReference>
<evidence type="ECO:0000313" key="4">
    <source>
        <dbReference type="EMBL" id="KAA4104929.1"/>
    </source>
</evidence>
<organism evidence="4 5">
    <name type="scientific">Bacteroides ovatus</name>
    <dbReference type="NCBI Taxonomy" id="28116"/>
    <lineage>
        <taxon>Bacteria</taxon>
        <taxon>Pseudomonadati</taxon>
        <taxon>Bacteroidota</taxon>
        <taxon>Bacteroidia</taxon>
        <taxon>Bacteroidales</taxon>
        <taxon>Bacteroidaceae</taxon>
        <taxon>Bacteroides</taxon>
    </lineage>
</organism>
<dbReference type="PANTHER" id="PTHR40094">
    <property type="entry name" value="ALPHA-2-MACROGLOBULIN HOMOLOG"/>
    <property type="match status" value="1"/>
</dbReference>
<feature type="coiled-coil region" evidence="1">
    <location>
        <begin position="1172"/>
        <end position="1201"/>
    </location>
</feature>
<evidence type="ECO:0000256" key="1">
    <source>
        <dbReference type="SAM" id="Coils"/>
    </source>
</evidence>
<comment type="caution">
    <text evidence="4">The sequence shown here is derived from an EMBL/GenBank/DDBJ whole genome shotgun (WGS) entry which is preliminary data.</text>
</comment>
<dbReference type="InterPro" id="IPR001599">
    <property type="entry name" value="Macroglobln_a2"/>
</dbReference>
<dbReference type="InterPro" id="IPR051802">
    <property type="entry name" value="YfhM-like"/>
</dbReference>
<reference evidence="4 5" key="1">
    <citation type="journal article" date="2019" name="Nat. Med.">
        <title>A library of human gut bacterial isolates paired with longitudinal multiomics data enables mechanistic microbiome research.</title>
        <authorList>
            <person name="Poyet M."/>
            <person name="Groussin M."/>
            <person name="Gibbons S.M."/>
            <person name="Avila-Pacheco J."/>
            <person name="Jiang X."/>
            <person name="Kearney S.M."/>
            <person name="Perrotta A.R."/>
            <person name="Berdy B."/>
            <person name="Zhao S."/>
            <person name="Lieberman T.D."/>
            <person name="Swanson P.K."/>
            <person name="Smith M."/>
            <person name="Roesemann S."/>
            <person name="Alexander J.E."/>
            <person name="Rich S.A."/>
            <person name="Livny J."/>
            <person name="Vlamakis H."/>
            <person name="Clish C."/>
            <person name="Bullock K."/>
            <person name="Deik A."/>
            <person name="Scott J."/>
            <person name="Pierce K.A."/>
            <person name="Xavier R.J."/>
            <person name="Alm E.J."/>
        </authorList>
    </citation>
    <scope>NUCLEOTIDE SEQUENCE [LARGE SCALE GENOMIC DNA]</scope>
    <source>
        <strain evidence="4 5">BIOML-A134</strain>
    </source>
</reference>
<evidence type="ECO:0000256" key="2">
    <source>
        <dbReference type="SAM" id="SignalP"/>
    </source>
</evidence>
<dbReference type="Gene3D" id="2.60.40.1930">
    <property type="match status" value="1"/>
</dbReference>
<evidence type="ECO:0000313" key="5">
    <source>
        <dbReference type="Proteomes" id="UP000473905"/>
    </source>
</evidence>
<dbReference type="InterPro" id="IPR041246">
    <property type="entry name" value="Bact_MG10"/>
</dbReference>
<feature type="signal peptide" evidence="2">
    <location>
        <begin position="1"/>
        <end position="25"/>
    </location>
</feature>
<proteinExistence type="predicted"/>
<dbReference type="PANTHER" id="PTHR40094:SF1">
    <property type="entry name" value="UBIQUITIN DOMAIN-CONTAINING PROTEIN"/>
    <property type="match status" value="1"/>
</dbReference>